<reference evidence="6 7" key="1">
    <citation type="submission" date="2010-06" db="EMBL/GenBank/DDBJ databases">
        <title>Complete sequence of chromosome of Nitrosococcus watsoni C-113.</title>
        <authorList>
            <consortium name="US DOE Joint Genome Institute"/>
            <person name="Lucas S."/>
            <person name="Copeland A."/>
            <person name="Lapidus A."/>
            <person name="Cheng J.-F."/>
            <person name="Bruce D."/>
            <person name="Goodwin L."/>
            <person name="Pitluck S."/>
            <person name="Malfatti S.A."/>
            <person name="Chain P.S.G."/>
            <person name="Land M."/>
            <person name="Hauser L."/>
            <person name="Kyrpides N."/>
            <person name="Ivanova N."/>
            <person name="Cambell M.A."/>
            <person name="Heidelberg J.F."/>
            <person name="Klotz M.G."/>
            <person name="Woyke T."/>
        </authorList>
    </citation>
    <scope>NUCLEOTIDE SEQUENCE [LARGE SCALE GENOMIC DNA]</scope>
    <source>
        <strain evidence="6 7">C-113</strain>
    </source>
</reference>
<organism evidence="6 7">
    <name type="scientific">Nitrosococcus watsoni (strain C-113)</name>
    <dbReference type="NCBI Taxonomy" id="105559"/>
    <lineage>
        <taxon>Bacteria</taxon>
        <taxon>Pseudomonadati</taxon>
        <taxon>Pseudomonadota</taxon>
        <taxon>Gammaproteobacteria</taxon>
        <taxon>Chromatiales</taxon>
        <taxon>Chromatiaceae</taxon>
        <taxon>Nitrosococcus</taxon>
    </lineage>
</organism>
<keyword evidence="2 6" id="KW-0489">Methyltransferase</keyword>
<evidence type="ECO:0000259" key="5">
    <source>
        <dbReference type="Pfam" id="PF01555"/>
    </source>
</evidence>
<dbReference type="KEGG" id="nwa:Nwat_0047"/>
<keyword evidence="3" id="KW-0808">Transferase</keyword>
<evidence type="ECO:0000256" key="1">
    <source>
        <dbReference type="ARBA" id="ARBA00006594"/>
    </source>
</evidence>
<dbReference type="InterPro" id="IPR002941">
    <property type="entry name" value="DNA_methylase_N4/N6"/>
</dbReference>
<dbReference type="AlphaFoldDB" id="D8K843"/>
<dbReference type="HOGENOM" id="CLU_014300_0_0_6"/>
<dbReference type="Proteomes" id="UP000000393">
    <property type="component" value="Chromosome"/>
</dbReference>
<name>D8K843_NITWC</name>
<evidence type="ECO:0000256" key="4">
    <source>
        <dbReference type="SAM" id="MobiDB-lite"/>
    </source>
</evidence>
<dbReference type="SUPFAM" id="SSF53335">
    <property type="entry name" value="S-adenosyl-L-methionine-dependent methyltransferases"/>
    <property type="match status" value="2"/>
</dbReference>
<dbReference type="PROSITE" id="PS00092">
    <property type="entry name" value="N6_MTASE"/>
    <property type="match status" value="1"/>
</dbReference>
<feature type="domain" description="DNA methylase N-4/N-6" evidence="5">
    <location>
        <begin position="112"/>
        <end position="179"/>
    </location>
</feature>
<dbReference type="eggNOG" id="COG1041">
    <property type="taxonomic scope" value="Bacteria"/>
</dbReference>
<dbReference type="InterPro" id="IPR002052">
    <property type="entry name" value="DNA_methylase_N6_adenine_CS"/>
</dbReference>
<protein>
    <submittedName>
        <fullName evidence="6">DNA methylase N-4/N-6 domain protein</fullName>
    </submittedName>
</protein>
<sequence length="906" mass="104004">MKQDELFNSEHRTQNTEPQPVTCLGIEFPSDEARRQHFTELLRDRLRNPEFRKIEGFPIGSDEDILNLSDPPYYTACPNPWMADFIAEWEAQKPEQPEGHHYHREPFAADVSEGKNDPIYRIPSYHTKVPPKAIENYILHYTEPGDIVLDAFCGTGMTGVASLLCKPAKRNAILIDLSPTATFTASIMNSPILNDLSKGQKGRLGEFVTKKLLPLYQTEWDGKKQPFDYAIWSDWGECSECAETFRLFDVVIDFQNSKMRPEYECPKCGAALRSDSQKKAFSTDFDPWLNKPVRIAKNTMVMLSKKVGNRAIRRTVTDKDKLLANEIGNRPVDQTPMELPYSHMTHERNNLPEYWGITHIHHFYTRRNYYAISRVAAIDDQVLRKAGLFAVITSLENNATRRNRFYVDSRRPNGSPVGPLSNTLYVPTVQVETNIGMKILSVLRDTSKNKSGWPRGRSLVSTQSATQLNNIPDNSVDFVFTDPPFGGNINYSEQNILAEWWLRLFTNNESEAITNSVQKKGLPEYQALMTQCFKEYYRVLKPGRWMVVEFHNSSNGIWSAIQQALEASGFVVATVAVLDKIHSTLHQDHKAAAVDKDLAITVYKPNGGLEHRFEMSAGSADGAWDFIRTHLDQLPVFMSKDGQAEVIAERQNYLLFDRMVAFHVQRGATVPLSAAEFYAGLSQRYSERDGMFFTPEQVAEYDRKRMTVREVLQLQLFVTDESSAIQWLKQQLSKRTQTFQELHPQFLKEIGGWQKHEKSLELSVLLEQNFLRYDGKSPVPEQIHAYLSTNWKELRNLPKDDPTLVAKARDRWYVPDPNKAGDLEKLREKALLKEFEEYKEVKKKLKVFRLEAVRAGFKKAWQERDYAVIVAVADKIPNNVLEEDPKLLMWYDQAVTRIGDREGYSV</sequence>
<proteinExistence type="inferred from homology"/>
<dbReference type="GO" id="GO:0032259">
    <property type="term" value="P:methylation"/>
    <property type="evidence" value="ECO:0007669"/>
    <property type="project" value="UniProtKB-KW"/>
</dbReference>
<dbReference type="Gene3D" id="3.40.50.150">
    <property type="entry name" value="Vaccinia Virus protein VP39"/>
    <property type="match status" value="2"/>
</dbReference>
<feature type="compositionally biased region" description="Basic and acidic residues" evidence="4">
    <location>
        <begin position="1"/>
        <end position="14"/>
    </location>
</feature>
<dbReference type="GO" id="GO:0008170">
    <property type="term" value="F:N-methyltransferase activity"/>
    <property type="evidence" value="ECO:0007669"/>
    <property type="project" value="InterPro"/>
</dbReference>
<evidence type="ECO:0000256" key="2">
    <source>
        <dbReference type="ARBA" id="ARBA00022603"/>
    </source>
</evidence>
<feature type="domain" description="DNA methylase N-4/N-6" evidence="5">
    <location>
        <begin position="476"/>
        <end position="602"/>
    </location>
</feature>
<evidence type="ECO:0000256" key="3">
    <source>
        <dbReference type="ARBA" id="ARBA00022679"/>
    </source>
</evidence>
<dbReference type="InterPro" id="IPR029063">
    <property type="entry name" value="SAM-dependent_MTases_sf"/>
</dbReference>
<accession>D8K843</accession>
<feature type="region of interest" description="Disordered" evidence="4">
    <location>
        <begin position="1"/>
        <end position="20"/>
    </location>
</feature>
<dbReference type="REBASE" id="26850">
    <property type="entry name" value="M.NwaCORF47P"/>
</dbReference>
<comment type="similarity">
    <text evidence="1">Belongs to the N(4)/N(6)-methyltransferase family.</text>
</comment>
<dbReference type="EMBL" id="CP002086">
    <property type="protein sequence ID" value="ADJ27038.1"/>
    <property type="molecule type" value="Genomic_DNA"/>
</dbReference>
<evidence type="ECO:0000313" key="7">
    <source>
        <dbReference type="Proteomes" id="UP000000393"/>
    </source>
</evidence>
<evidence type="ECO:0000313" key="6">
    <source>
        <dbReference type="EMBL" id="ADJ27038.1"/>
    </source>
</evidence>
<gene>
    <name evidence="6" type="ordered locus">Nwat_0047</name>
</gene>
<dbReference type="GO" id="GO:0003677">
    <property type="term" value="F:DNA binding"/>
    <property type="evidence" value="ECO:0007669"/>
    <property type="project" value="InterPro"/>
</dbReference>
<keyword evidence="7" id="KW-1185">Reference proteome</keyword>
<dbReference type="eggNOG" id="COG0863">
    <property type="taxonomic scope" value="Bacteria"/>
</dbReference>
<dbReference type="STRING" id="105559.Nwat_0047"/>
<dbReference type="Pfam" id="PF01555">
    <property type="entry name" value="N6_N4_Mtase"/>
    <property type="match status" value="2"/>
</dbReference>
<dbReference type="OrthoDB" id="9816043at2"/>
<dbReference type="RefSeq" id="WP_013219150.1">
    <property type="nucleotide sequence ID" value="NC_014315.1"/>
</dbReference>